<evidence type="ECO:0000256" key="18">
    <source>
        <dbReference type="ARBA" id="ARBA00048247"/>
    </source>
</evidence>
<dbReference type="GO" id="GO:0009252">
    <property type="term" value="P:peptidoglycan biosynthetic process"/>
    <property type="evidence" value="ECO:0007669"/>
    <property type="project" value="UniProtKB-KW"/>
</dbReference>
<dbReference type="GO" id="GO:0019134">
    <property type="term" value="F:glucosamine-1-phosphate N-acetyltransferase activity"/>
    <property type="evidence" value="ECO:0007669"/>
    <property type="project" value="UniProtKB-EC"/>
</dbReference>
<comment type="pathway">
    <text evidence="4">Nucleotide-sugar biosynthesis; UDP-N-acetyl-alpha-D-glucosamine biosynthesis; UDP-N-acetyl-alpha-D-glucosamine from N-acetyl-alpha-D-glucosamine 1-phosphate: step 1/1.</text>
</comment>
<evidence type="ECO:0000259" key="21">
    <source>
        <dbReference type="Pfam" id="PF25087"/>
    </source>
</evidence>
<dbReference type="InterPro" id="IPR005882">
    <property type="entry name" value="Bifunctional_GlmU"/>
</dbReference>
<evidence type="ECO:0000256" key="16">
    <source>
        <dbReference type="ARBA" id="ARBA00023315"/>
    </source>
</evidence>
<dbReference type="InterPro" id="IPR005835">
    <property type="entry name" value="NTP_transferase_dom"/>
</dbReference>
<dbReference type="SUPFAM" id="SSF53448">
    <property type="entry name" value="Nucleotide-diphospho-sugar transferases"/>
    <property type="match status" value="1"/>
</dbReference>
<keyword evidence="15" id="KW-0511">Multifunctional enzyme</keyword>
<comment type="pathway">
    <text evidence="3">Nucleotide-sugar biosynthesis; UDP-N-acetyl-alpha-D-glucosamine biosynthesis; N-acetyl-alpha-D-glucosamine 1-phosphate from alpha-D-glucosamine 6-phosphate (route II): step 2/2.</text>
</comment>
<dbReference type="AlphaFoldDB" id="A0A0F9MYI9"/>
<evidence type="ECO:0000256" key="13">
    <source>
        <dbReference type="ARBA" id="ARBA00022960"/>
    </source>
</evidence>
<evidence type="ECO:0000256" key="7">
    <source>
        <dbReference type="ARBA" id="ARBA00022490"/>
    </source>
</evidence>
<keyword evidence="9" id="KW-0548">Nucleotidyltransferase</keyword>
<evidence type="ECO:0000259" key="20">
    <source>
        <dbReference type="Pfam" id="PF00483"/>
    </source>
</evidence>
<evidence type="ECO:0000256" key="17">
    <source>
        <dbReference type="ARBA" id="ARBA00023316"/>
    </source>
</evidence>
<dbReference type="PANTHER" id="PTHR43584">
    <property type="entry name" value="NUCLEOTIDYL TRANSFERASE"/>
    <property type="match status" value="1"/>
</dbReference>
<keyword evidence="11" id="KW-0677">Repeat</keyword>
<dbReference type="EMBL" id="LAZR01004910">
    <property type="protein sequence ID" value="KKN04517.1"/>
    <property type="molecule type" value="Genomic_DNA"/>
</dbReference>
<dbReference type="CDD" id="cd03353">
    <property type="entry name" value="LbH_GlmU_C"/>
    <property type="match status" value="1"/>
</dbReference>
<gene>
    <name evidence="22" type="ORF">LCGC14_1096670</name>
</gene>
<dbReference type="CDD" id="cd02540">
    <property type="entry name" value="GT2_GlmU_N_bac"/>
    <property type="match status" value="1"/>
</dbReference>
<dbReference type="Pfam" id="PF00483">
    <property type="entry name" value="NTP_transferase"/>
    <property type="match status" value="1"/>
</dbReference>
<dbReference type="Pfam" id="PF25087">
    <property type="entry name" value="GMPPB_C"/>
    <property type="match status" value="1"/>
</dbReference>
<dbReference type="NCBIfam" id="NF010934">
    <property type="entry name" value="PRK14354.1"/>
    <property type="match status" value="1"/>
</dbReference>
<dbReference type="GO" id="GO:0000902">
    <property type="term" value="P:cell morphogenesis"/>
    <property type="evidence" value="ECO:0007669"/>
    <property type="project" value="InterPro"/>
</dbReference>
<comment type="similarity">
    <text evidence="6">In the N-terminal section; belongs to the N-acetylglucosamine-1-phosphate uridyltransferase family.</text>
</comment>
<evidence type="ECO:0000256" key="12">
    <source>
        <dbReference type="ARBA" id="ARBA00022842"/>
    </source>
</evidence>
<comment type="catalytic activity">
    <reaction evidence="18">
        <text>alpha-D-glucosamine 1-phosphate + acetyl-CoA = N-acetyl-alpha-D-glucosamine 1-phosphate + CoA + H(+)</text>
        <dbReference type="Rhea" id="RHEA:13725"/>
        <dbReference type="ChEBI" id="CHEBI:15378"/>
        <dbReference type="ChEBI" id="CHEBI:57287"/>
        <dbReference type="ChEBI" id="CHEBI:57288"/>
        <dbReference type="ChEBI" id="CHEBI:57776"/>
        <dbReference type="ChEBI" id="CHEBI:58516"/>
        <dbReference type="EC" id="2.3.1.157"/>
    </reaction>
</comment>
<accession>A0A0F9MYI9</accession>
<feature type="domain" description="Nucleotidyl transferase" evidence="20">
    <location>
        <begin position="5"/>
        <end position="211"/>
    </location>
</feature>
<protein>
    <submittedName>
        <fullName evidence="22">Uncharacterized protein</fullName>
    </submittedName>
</protein>
<dbReference type="SUPFAM" id="SSF51161">
    <property type="entry name" value="Trimeric LpxA-like enzymes"/>
    <property type="match status" value="1"/>
</dbReference>
<dbReference type="GO" id="GO:0006048">
    <property type="term" value="P:UDP-N-acetylglucosamine biosynthetic process"/>
    <property type="evidence" value="ECO:0007669"/>
    <property type="project" value="InterPro"/>
</dbReference>
<dbReference type="Gene3D" id="2.160.10.10">
    <property type="entry name" value="Hexapeptide repeat proteins"/>
    <property type="match status" value="1"/>
</dbReference>
<proteinExistence type="inferred from homology"/>
<name>A0A0F9MYI9_9ZZZZ</name>
<keyword evidence="10" id="KW-0479">Metal-binding</keyword>
<comment type="cofactor">
    <cofactor evidence="1">
        <name>Mg(2+)</name>
        <dbReference type="ChEBI" id="CHEBI:18420"/>
    </cofactor>
</comment>
<dbReference type="PANTHER" id="PTHR43584:SF3">
    <property type="entry name" value="BIFUNCTIONAL PROTEIN GLMU"/>
    <property type="match status" value="1"/>
</dbReference>
<dbReference type="Pfam" id="PF00132">
    <property type="entry name" value="Hexapep"/>
    <property type="match status" value="1"/>
</dbReference>
<dbReference type="HAMAP" id="MF_01631">
    <property type="entry name" value="GlmU"/>
    <property type="match status" value="1"/>
</dbReference>
<dbReference type="GO" id="GO:0005737">
    <property type="term" value="C:cytoplasm"/>
    <property type="evidence" value="ECO:0007669"/>
    <property type="project" value="UniProtKB-SubCell"/>
</dbReference>
<evidence type="ECO:0000256" key="4">
    <source>
        <dbReference type="ARBA" id="ARBA00005208"/>
    </source>
</evidence>
<comment type="subcellular location">
    <subcellularLocation>
        <location evidence="2">Cytoplasm</location>
    </subcellularLocation>
</comment>
<comment type="caution">
    <text evidence="22">The sequence shown here is derived from an EMBL/GenBank/DDBJ whole genome shotgun (WGS) entry which is preliminary data.</text>
</comment>
<comment type="similarity">
    <text evidence="5">In the C-terminal section; belongs to the transferase hexapeptide repeat family.</text>
</comment>
<evidence type="ECO:0000256" key="5">
    <source>
        <dbReference type="ARBA" id="ARBA00007707"/>
    </source>
</evidence>
<evidence type="ECO:0000256" key="2">
    <source>
        <dbReference type="ARBA" id="ARBA00004496"/>
    </source>
</evidence>
<evidence type="ECO:0000256" key="14">
    <source>
        <dbReference type="ARBA" id="ARBA00022984"/>
    </source>
</evidence>
<dbReference type="InterPro" id="IPR056729">
    <property type="entry name" value="GMPPB_C"/>
</dbReference>
<dbReference type="InterPro" id="IPR050065">
    <property type="entry name" value="GlmU-like"/>
</dbReference>
<dbReference type="NCBIfam" id="TIGR01173">
    <property type="entry name" value="glmU"/>
    <property type="match status" value="1"/>
</dbReference>
<evidence type="ECO:0000256" key="15">
    <source>
        <dbReference type="ARBA" id="ARBA00023268"/>
    </source>
</evidence>
<keyword evidence="16" id="KW-0012">Acyltransferase</keyword>
<dbReference type="InterPro" id="IPR001451">
    <property type="entry name" value="Hexapep"/>
</dbReference>
<evidence type="ECO:0000256" key="8">
    <source>
        <dbReference type="ARBA" id="ARBA00022679"/>
    </source>
</evidence>
<dbReference type="InterPro" id="IPR038009">
    <property type="entry name" value="GlmU_C_LbH"/>
</dbReference>
<reference evidence="22" key="1">
    <citation type="journal article" date="2015" name="Nature">
        <title>Complex archaea that bridge the gap between prokaryotes and eukaryotes.</title>
        <authorList>
            <person name="Spang A."/>
            <person name="Saw J.H."/>
            <person name="Jorgensen S.L."/>
            <person name="Zaremba-Niedzwiedzka K."/>
            <person name="Martijn J."/>
            <person name="Lind A.E."/>
            <person name="van Eijk R."/>
            <person name="Schleper C."/>
            <person name="Guy L."/>
            <person name="Ettema T.J."/>
        </authorList>
    </citation>
    <scope>NUCLEOTIDE SEQUENCE</scope>
</reference>
<keyword evidence="14" id="KW-0573">Peptidoglycan synthesis</keyword>
<keyword evidence="13" id="KW-0133">Cell shape</keyword>
<dbReference type="InterPro" id="IPR011004">
    <property type="entry name" value="Trimer_LpxA-like_sf"/>
</dbReference>
<dbReference type="GO" id="GO:0071555">
    <property type="term" value="P:cell wall organization"/>
    <property type="evidence" value="ECO:0007669"/>
    <property type="project" value="UniProtKB-KW"/>
</dbReference>
<dbReference type="Gene3D" id="3.90.550.10">
    <property type="entry name" value="Spore Coat Polysaccharide Biosynthesis Protein SpsA, Chain A"/>
    <property type="match status" value="1"/>
</dbReference>
<evidence type="ECO:0000256" key="6">
    <source>
        <dbReference type="ARBA" id="ARBA00007947"/>
    </source>
</evidence>
<evidence type="ECO:0000256" key="11">
    <source>
        <dbReference type="ARBA" id="ARBA00022737"/>
    </source>
</evidence>
<keyword evidence="7" id="KW-0963">Cytoplasm</keyword>
<organism evidence="22">
    <name type="scientific">marine sediment metagenome</name>
    <dbReference type="NCBI Taxonomy" id="412755"/>
    <lineage>
        <taxon>unclassified sequences</taxon>
        <taxon>metagenomes</taxon>
        <taxon>ecological metagenomes</taxon>
    </lineage>
</organism>
<feature type="domain" description="Mannose-1-phosphate guanyltransferase C-terminal" evidence="21">
    <location>
        <begin position="257"/>
        <end position="336"/>
    </location>
</feature>
<dbReference type="GO" id="GO:0008360">
    <property type="term" value="P:regulation of cell shape"/>
    <property type="evidence" value="ECO:0007669"/>
    <property type="project" value="UniProtKB-KW"/>
</dbReference>
<keyword evidence="12" id="KW-0460">Magnesium</keyword>
<dbReference type="GO" id="GO:0003977">
    <property type="term" value="F:UDP-N-acetylglucosamine diphosphorylase activity"/>
    <property type="evidence" value="ECO:0007669"/>
    <property type="project" value="UniProtKB-EC"/>
</dbReference>
<evidence type="ECO:0000313" key="22">
    <source>
        <dbReference type="EMBL" id="KKN04517.1"/>
    </source>
</evidence>
<evidence type="ECO:0000256" key="9">
    <source>
        <dbReference type="ARBA" id="ARBA00022695"/>
    </source>
</evidence>
<keyword evidence="8" id="KW-0808">Transferase</keyword>
<sequence>MNLAVVILAAGSGTRMKSKTPKVLHPVAGKPMIKHVTENVLALEPQRTIVVVSKDADDVKRILGDSVKYAEQKEQLGTAHALGQAAPLLSDFNGDILVLNGDSPLIQSKSLEELVGHHHKSDAVATIVTTVLEDPFGYGRIIRDDGKVVQVIEEKEASPEQKQIQEINSGIYCFKSKEVLEKIDLIDADNKKKEYYLTDIVSLLVEQKFLVETFEWAPEEMLGVNSRLELAQASLIIYQRNLSKWLDNGVSIVDPLNTYIESDVEIGTDCIIHPQTYLKGNTKVENGCEIGPCTQIMDSKIGAASRVSFSVLTEAKTGANCTIGPYSHLRSGTVLADGAKIGSFSEIKNSSIGKGSKVPHLSYMGDTDIAEDVNVGAGTISCNYDGSKKHKTIIKKGAFIGSDTMLVAPVTIGENAFTGAGSVVGHDVPDDSLAIERTEQKNIPGYSKKKKRKK</sequence>
<evidence type="ECO:0000256" key="10">
    <source>
        <dbReference type="ARBA" id="ARBA00022723"/>
    </source>
</evidence>
<dbReference type="GO" id="GO:0000287">
    <property type="term" value="F:magnesium ion binding"/>
    <property type="evidence" value="ECO:0007669"/>
    <property type="project" value="InterPro"/>
</dbReference>
<comment type="catalytic activity">
    <reaction evidence="19">
        <text>N-acetyl-alpha-D-glucosamine 1-phosphate + UTP + H(+) = UDP-N-acetyl-alpha-D-glucosamine + diphosphate</text>
        <dbReference type="Rhea" id="RHEA:13509"/>
        <dbReference type="ChEBI" id="CHEBI:15378"/>
        <dbReference type="ChEBI" id="CHEBI:33019"/>
        <dbReference type="ChEBI" id="CHEBI:46398"/>
        <dbReference type="ChEBI" id="CHEBI:57705"/>
        <dbReference type="ChEBI" id="CHEBI:57776"/>
        <dbReference type="EC" id="2.7.7.23"/>
    </reaction>
</comment>
<evidence type="ECO:0000256" key="19">
    <source>
        <dbReference type="ARBA" id="ARBA00048493"/>
    </source>
</evidence>
<evidence type="ECO:0000256" key="3">
    <source>
        <dbReference type="ARBA" id="ARBA00005166"/>
    </source>
</evidence>
<keyword evidence="17" id="KW-0961">Cell wall biogenesis/degradation</keyword>
<evidence type="ECO:0000256" key="1">
    <source>
        <dbReference type="ARBA" id="ARBA00001946"/>
    </source>
</evidence>
<dbReference type="InterPro" id="IPR029044">
    <property type="entry name" value="Nucleotide-diphossugar_trans"/>
</dbReference>